<evidence type="ECO:0000256" key="1">
    <source>
        <dbReference type="ARBA" id="ARBA00022942"/>
    </source>
</evidence>
<dbReference type="InterPro" id="IPR035298">
    <property type="entry name" value="PSMD13"/>
</dbReference>
<dbReference type="FunCoup" id="B9RZ27">
    <property type="interactions" value="3863"/>
</dbReference>
<evidence type="ECO:0000313" key="3">
    <source>
        <dbReference type="EMBL" id="EEF43529.1"/>
    </source>
</evidence>
<dbReference type="PANTHER" id="PTHR10539:SF0">
    <property type="entry name" value="26S PROTEASOME NON-ATPASE REGULATORY SUBUNIT 13"/>
    <property type="match status" value="1"/>
</dbReference>
<dbReference type="EMBL" id="EQ973832">
    <property type="protein sequence ID" value="EEF43529.1"/>
    <property type="molecule type" value="Genomic_DNA"/>
</dbReference>
<dbReference type="InParanoid" id="B9RZ27"/>
<keyword evidence="4" id="KW-1185">Reference proteome</keyword>
<organism evidence="3 4">
    <name type="scientific">Ricinus communis</name>
    <name type="common">Castor bean</name>
    <dbReference type="NCBI Taxonomy" id="3988"/>
    <lineage>
        <taxon>Eukaryota</taxon>
        <taxon>Viridiplantae</taxon>
        <taxon>Streptophyta</taxon>
        <taxon>Embryophyta</taxon>
        <taxon>Tracheophyta</taxon>
        <taxon>Spermatophyta</taxon>
        <taxon>Magnoliopsida</taxon>
        <taxon>eudicotyledons</taxon>
        <taxon>Gunneridae</taxon>
        <taxon>Pentapetalae</taxon>
        <taxon>rosids</taxon>
        <taxon>fabids</taxon>
        <taxon>Malpighiales</taxon>
        <taxon>Euphorbiaceae</taxon>
        <taxon>Acalyphoideae</taxon>
        <taxon>Acalypheae</taxon>
        <taxon>Ricinus</taxon>
    </lineage>
</organism>
<evidence type="ECO:0000313" key="4">
    <source>
        <dbReference type="Proteomes" id="UP000008311"/>
    </source>
</evidence>
<gene>
    <name evidence="3" type="ORF">RCOM_1316800</name>
</gene>
<accession>B9RZ27</accession>
<dbReference type="GO" id="GO:0008541">
    <property type="term" value="C:proteasome regulatory particle, lid subcomplex"/>
    <property type="evidence" value="ECO:0000318"/>
    <property type="project" value="GO_Central"/>
</dbReference>
<dbReference type="PANTHER" id="PTHR10539">
    <property type="entry name" value="26S PROTEASOME NON-ATPASE REGULATORY SUBUNIT 13"/>
    <property type="match status" value="1"/>
</dbReference>
<dbReference type="GO" id="GO:0005198">
    <property type="term" value="F:structural molecule activity"/>
    <property type="evidence" value="ECO:0000318"/>
    <property type="project" value="GO_Central"/>
</dbReference>
<dbReference type="InterPro" id="IPR054179">
    <property type="entry name" value="PSD13_N"/>
</dbReference>
<dbReference type="Proteomes" id="UP000008311">
    <property type="component" value="Unassembled WGS sequence"/>
</dbReference>
<dbReference type="STRING" id="3988.B9RZ27"/>
<dbReference type="GO" id="GO:0005634">
    <property type="term" value="C:nucleus"/>
    <property type="evidence" value="ECO:0000318"/>
    <property type="project" value="GO_Central"/>
</dbReference>
<dbReference type="SMART" id="SM00088">
    <property type="entry name" value="PINT"/>
    <property type="match status" value="1"/>
</dbReference>
<name>B9RZ27_RICCO</name>
<keyword evidence="1 3" id="KW-0647">Proteasome</keyword>
<dbReference type="eggNOG" id="KOG2908">
    <property type="taxonomic scope" value="Eukaryota"/>
</dbReference>
<dbReference type="InterPro" id="IPR000717">
    <property type="entry name" value="PCI_dom"/>
</dbReference>
<dbReference type="AlphaFoldDB" id="B9RZ27"/>
<evidence type="ECO:0000259" key="2">
    <source>
        <dbReference type="PROSITE" id="PS50250"/>
    </source>
</evidence>
<dbReference type="GO" id="GO:0006511">
    <property type="term" value="P:ubiquitin-dependent protein catabolic process"/>
    <property type="evidence" value="ECO:0000318"/>
    <property type="project" value="GO_Central"/>
</dbReference>
<protein>
    <submittedName>
        <fullName evidence="3">26S proteasome subunit, putative</fullName>
    </submittedName>
</protein>
<proteinExistence type="predicted"/>
<reference evidence="4" key="1">
    <citation type="journal article" date="2010" name="Nat. Biotechnol.">
        <title>Draft genome sequence of the oilseed species Ricinus communis.</title>
        <authorList>
            <person name="Chan A.P."/>
            <person name="Crabtree J."/>
            <person name="Zhao Q."/>
            <person name="Lorenzi H."/>
            <person name="Orvis J."/>
            <person name="Puiu D."/>
            <person name="Melake-Berhan A."/>
            <person name="Jones K.M."/>
            <person name="Redman J."/>
            <person name="Chen G."/>
            <person name="Cahoon E.B."/>
            <person name="Gedil M."/>
            <person name="Stanke M."/>
            <person name="Haas B.J."/>
            <person name="Wortman J.R."/>
            <person name="Fraser-Liggett C.M."/>
            <person name="Ravel J."/>
            <person name="Rabinowicz P.D."/>
        </authorList>
    </citation>
    <scope>NUCLEOTIDE SEQUENCE [LARGE SCALE GENOMIC DNA]</scope>
    <source>
        <strain evidence="4">cv. Hale</strain>
    </source>
</reference>
<dbReference type="GO" id="GO:0005829">
    <property type="term" value="C:cytosol"/>
    <property type="evidence" value="ECO:0000318"/>
    <property type="project" value="GO_Central"/>
</dbReference>
<feature type="domain" description="PCI" evidence="2">
    <location>
        <begin position="174"/>
        <end position="361"/>
    </location>
</feature>
<dbReference type="PROSITE" id="PS50250">
    <property type="entry name" value="PCI"/>
    <property type="match status" value="1"/>
</dbReference>
<sequence length="400" mass="45959">MAALQYLESLRNAHPELAEWYNSLADLYQKKLWHQLTLKLEQFVALAVFQAGDALIQLYHNFISDFETKINLLKLAHFAVIVSRQYKEKEAAISYLQGVIEKLIATRELRIDEPILYIKMQLAILKLEQGDQKECKKLLEDGKSTLDSMTDIDPSVYASYYWVSSQYHKYRQEFAEFYKSSLLYLAYTSVESLSDSFKLDLAFDLSLSALLGDNIYNFGELLAHPIIKSLLGTQVEWLYYILQAFNSGDLVRYQELCRVHNASLRAQPALVENEQKLLEKINILCLMEIIFSRPSEDRTIPLTIIAERTKLSVEDVEHLLMKSLSRSCIFSSVNKALLQVHLIEGIIDQVEGTVHVSWVQPRVLGIPQIKSLRDRLDNWLEKVHTALVSIESETPDLVAL</sequence>
<dbReference type="Pfam" id="PF22037">
    <property type="entry name" value="PSD13_N"/>
    <property type="match status" value="1"/>
</dbReference>